<proteinExistence type="predicted"/>
<protein>
    <submittedName>
        <fullName evidence="1">Uncharacterized protein</fullName>
    </submittedName>
</protein>
<sequence>MRRPRAVARGPPAAAMRCSGGGGAGLLGGGAWLSGGGASVVTGGGTGGDAGAACAGTVVAGAGEEVAGSGVIVPADGLDHSEGEHEHEGMDSSWIPDGSSRTTNVVDVMTPDSKLVSLLDDLADMEISFKSLQNPGKSLVLDSVVGMDFSLSDSGMFQEVVTIEFCDTFQFYVFSKAMFGLEDATYRHLLS</sequence>
<reference evidence="1" key="1">
    <citation type="submission" date="2015-04" db="UniProtKB">
        <authorList>
            <consortium name="EnsemblPlants"/>
        </authorList>
    </citation>
    <scope>IDENTIFICATION</scope>
</reference>
<dbReference type="Proteomes" id="UP000008021">
    <property type="component" value="Chromosome 4"/>
</dbReference>
<dbReference type="Gramene" id="OMERI04G06030.2">
    <property type="protein sequence ID" value="OMERI04G06030.2"/>
    <property type="gene ID" value="OMERI04G06030"/>
</dbReference>
<dbReference type="STRING" id="40149.A0A0E0DC59"/>
<accession>A0A0E0DC59</accession>
<name>A0A0E0DC59_9ORYZ</name>
<reference evidence="1" key="2">
    <citation type="submission" date="2018-05" db="EMBL/GenBank/DDBJ databases">
        <title>OmerRS3 (Oryza meridionalis Reference Sequence Version 3).</title>
        <authorList>
            <person name="Zhang J."/>
            <person name="Kudrna D."/>
            <person name="Lee S."/>
            <person name="Talag J."/>
            <person name="Welchert J."/>
            <person name="Wing R.A."/>
        </authorList>
    </citation>
    <scope>NUCLEOTIDE SEQUENCE [LARGE SCALE GENOMIC DNA]</scope>
    <source>
        <strain evidence="1">cv. OR44</strain>
    </source>
</reference>
<organism evidence="1">
    <name type="scientific">Oryza meridionalis</name>
    <dbReference type="NCBI Taxonomy" id="40149"/>
    <lineage>
        <taxon>Eukaryota</taxon>
        <taxon>Viridiplantae</taxon>
        <taxon>Streptophyta</taxon>
        <taxon>Embryophyta</taxon>
        <taxon>Tracheophyta</taxon>
        <taxon>Spermatophyta</taxon>
        <taxon>Magnoliopsida</taxon>
        <taxon>Liliopsida</taxon>
        <taxon>Poales</taxon>
        <taxon>Poaceae</taxon>
        <taxon>BOP clade</taxon>
        <taxon>Oryzoideae</taxon>
        <taxon>Oryzeae</taxon>
        <taxon>Oryzinae</taxon>
        <taxon>Oryza</taxon>
    </lineage>
</organism>
<evidence type="ECO:0000313" key="1">
    <source>
        <dbReference type="EnsemblPlants" id="OMERI04G06030.2"/>
    </source>
</evidence>
<keyword evidence="2" id="KW-1185">Reference proteome</keyword>
<dbReference type="HOGENOM" id="CLU_1557731_0_0_1"/>
<evidence type="ECO:0000313" key="2">
    <source>
        <dbReference type="Proteomes" id="UP000008021"/>
    </source>
</evidence>
<dbReference type="AlphaFoldDB" id="A0A0E0DC59"/>
<dbReference type="EnsemblPlants" id="OMERI04G06030.2">
    <property type="protein sequence ID" value="OMERI04G06030.2"/>
    <property type="gene ID" value="OMERI04G06030"/>
</dbReference>